<evidence type="ECO:0000256" key="6">
    <source>
        <dbReference type="SAM" id="Phobius"/>
    </source>
</evidence>
<feature type="transmembrane region" description="Helical" evidence="6">
    <location>
        <begin position="187"/>
        <end position="209"/>
    </location>
</feature>
<protein>
    <submittedName>
        <fullName evidence="8">ABC-2 family transporter protein</fullName>
    </submittedName>
</protein>
<proteinExistence type="predicted"/>
<dbReference type="RefSeq" id="WP_085415937.1">
    <property type="nucleotide sequence ID" value="NZ_CAUJPY010000003.1"/>
</dbReference>
<feature type="domain" description="ABC-2 type transporter transmembrane" evidence="7">
    <location>
        <begin position="21"/>
        <end position="366"/>
    </location>
</feature>
<evidence type="ECO:0000259" key="7">
    <source>
        <dbReference type="Pfam" id="PF12698"/>
    </source>
</evidence>
<comment type="subcellular location">
    <subcellularLocation>
        <location evidence="1">Cell membrane</location>
        <topology evidence="1">Multi-pass membrane protein</topology>
    </subcellularLocation>
</comment>
<dbReference type="AlphaFoldDB" id="A0A448D985"/>
<sequence>MQQKTFTNAFIDTIRNIFSDKGVLLMLVIAPVLYGFFYPWPYSTQAARRIPAAIVDYDKSTLSQRIIRMAEASPRLQIQMLPSEHDAKMALWKGKIGGYMVLPSGLKNDVMMQRPARTSVLANGSYLLVSKEIQTGFAEVIGTVSAGIQIKRLQAGGMTSKQAYAAQNPIPFVMQVQYNPTQGYGNYVVPGVAVLIVQQLLMMGSALLVGTWREQKRQYATMRAWAGRIFALSVMGWLMSLFYFGWVFYIQDYARGQNIGGMLAFTLLFAPTVATLGCLFGLWFQKRERSLQLLMFTSIPMFFLSGYAWPAESLPLPLQWLRWLIPSTSGIQASVRFNQVGTPFTDGAYLLLILLGLLIGYLLVLLWYVKYSEAAEADNETDINGENL</sequence>
<keyword evidence="2" id="KW-1003">Cell membrane</keyword>
<evidence type="ECO:0000256" key="1">
    <source>
        <dbReference type="ARBA" id="ARBA00004651"/>
    </source>
</evidence>
<evidence type="ECO:0000313" key="8">
    <source>
        <dbReference type="EMBL" id="VEF02078.1"/>
    </source>
</evidence>
<feature type="transmembrane region" description="Helical" evidence="6">
    <location>
        <begin position="348"/>
        <end position="369"/>
    </location>
</feature>
<gene>
    <name evidence="8" type="ORF">NCTC10296_01607</name>
</gene>
<keyword evidence="4 6" id="KW-1133">Transmembrane helix</keyword>
<dbReference type="InterPro" id="IPR051449">
    <property type="entry name" value="ABC-2_transporter_component"/>
</dbReference>
<feature type="transmembrane region" description="Helical" evidence="6">
    <location>
        <begin position="291"/>
        <end position="309"/>
    </location>
</feature>
<dbReference type="Gene3D" id="3.40.1710.10">
    <property type="entry name" value="abc type-2 transporter like domain"/>
    <property type="match status" value="1"/>
</dbReference>
<dbReference type="Pfam" id="PF12698">
    <property type="entry name" value="ABC2_membrane_3"/>
    <property type="match status" value="1"/>
</dbReference>
<dbReference type="GO" id="GO:0005886">
    <property type="term" value="C:plasma membrane"/>
    <property type="evidence" value="ECO:0007669"/>
    <property type="project" value="UniProtKB-SubCell"/>
</dbReference>
<dbReference type="STRING" id="493.BWD07_03270"/>
<dbReference type="EMBL" id="LR134313">
    <property type="protein sequence ID" value="VEF02078.1"/>
    <property type="molecule type" value="Genomic_DNA"/>
</dbReference>
<feature type="transmembrane region" description="Helical" evidence="6">
    <location>
        <begin position="229"/>
        <end position="250"/>
    </location>
</feature>
<dbReference type="GO" id="GO:0140359">
    <property type="term" value="F:ABC-type transporter activity"/>
    <property type="evidence" value="ECO:0007669"/>
    <property type="project" value="InterPro"/>
</dbReference>
<evidence type="ECO:0000256" key="3">
    <source>
        <dbReference type="ARBA" id="ARBA00022692"/>
    </source>
</evidence>
<dbReference type="PANTHER" id="PTHR30294">
    <property type="entry name" value="MEMBRANE COMPONENT OF ABC TRANSPORTER YHHJ-RELATED"/>
    <property type="match status" value="1"/>
</dbReference>
<evidence type="ECO:0000256" key="5">
    <source>
        <dbReference type="ARBA" id="ARBA00023136"/>
    </source>
</evidence>
<feature type="transmembrane region" description="Helical" evidence="6">
    <location>
        <begin position="262"/>
        <end position="284"/>
    </location>
</feature>
<dbReference type="OrthoDB" id="9811522at2"/>
<feature type="transmembrane region" description="Helical" evidence="6">
    <location>
        <begin position="21"/>
        <end position="40"/>
    </location>
</feature>
<accession>A0A448D985</accession>
<organism evidence="8 9">
    <name type="scientific">Neisseria canis</name>
    <dbReference type="NCBI Taxonomy" id="493"/>
    <lineage>
        <taxon>Bacteria</taxon>
        <taxon>Pseudomonadati</taxon>
        <taxon>Pseudomonadota</taxon>
        <taxon>Betaproteobacteria</taxon>
        <taxon>Neisseriales</taxon>
        <taxon>Neisseriaceae</taxon>
        <taxon>Neisseria</taxon>
    </lineage>
</organism>
<dbReference type="KEGG" id="nci:NCTC10296_01607"/>
<dbReference type="InterPro" id="IPR013525">
    <property type="entry name" value="ABC2_TM"/>
</dbReference>
<dbReference type="Proteomes" id="UP000279284">
    <property type="component" value="Chromosome"/>
</dbReference>
<keyword evidence="5 6" id="KW-0472">Membrane</keyword>
<evidence type="ECO:0000313" key="9">
    <source>
        <dbReference type="Proteomes" id="UP000279284"/>
    </source>
</evidence>
<dbReference type="PANTHER" id="PTHR30294:SF46">
    <property type="entry name" value="ABC TRANSPORTER PERMEASE"/>
    <property type="match status" value="1"/>
</dbReference>
<reference evidence="8 9" key="1">
    <citation type="submission" date="2018-12" db="EMBL/GenBank/DDBJ databases">
        <authorList>
            <consortium name="Pathogen Informatics"/>
        </authorList>
    </citation>
    <scope>NUCLEOTIDE SEQUENCE [LARGE SCALE GENOMIC DNA]</scope>
    <source>
        <strain evidence="8 9">NCTC10296</strain>
    </source>
</reference>
<keyword evidence="9" id="KW-1185">Reference proteome</keyword>
<keyword evidence="3 6" id="KW-0812">Transmembrane</keyword>
<evidence type="ECO:0000256" key="2">
    <source>
        <dbReference type="ARBA" id="ARBA00022475"/>
    </source>
</evidence>
<evidence type="ECO:0000256" key="4">
    <source>
        <dbReference type="ARBA" id="ARBA00022989"/>
    </source>
</evidence>
<name>A0A448D985_9NEIS</name>